<proteinExistence type="predicted"/>
<reference evidence="2 3" key="1">
    <citation type="submission" date="2020-08" db="EMBL/GenBank/DDBJ databases">
        <title>Sequencing the genomes of 1000 actinobacteria strains.</title>
        <authorList>
            <person name="Klenk H.-P."/>
        </authorList>
    </citation>
    <scope>NUCLEOTIDE SEQUENCE [LARGE SCALE GENOMIC DNA]</scope>
    <source>
        <strain evidence="2 3">DSM 45258</strain>
    </source>
</reference>
<organism evidence="2 3">
    <name type="scientific">Hoyosella altamirensis</name>
    <dbReference type="NCBI Taxonomy" id="616997"/>
    <lineage>
        <taxon>Bacteria</taxon>
        <taxon>Bacillati</taxon>
        <taxon>Actinomycetota</taxon>
        <taxon>Actinomycetes</taxon>
        <taxon>Mycobacteriales</taxon>
        <taxon>Hoyosellaceae</taxon>
        <taxon>Hoyosella</taxon>
    </lineage>
</organism>
<comment type="caution">
    <text evidence="2">The sequence shown here is derived from an EMBL/GenBank/DDBJ whole genome shotgun (WGS) entry which is preliminary data.</text>
</comment>
<dbReference type="AlphaFoldDB" id="A0A839RUR6"/>
<dbReference type="Proteomes" id="UP000567922">
    <property type="component" value="Unassembled WGS sequence"/>
</dbReference>
<feature type="transmembrane region" description="Helical" evidence="1">
    <location>
        <begin position="147"/>
        <end position="165"/>
    </location>
</feature>
<gene>
    <name evidence="2" type="ORF">FHU29_004584</name>
</gene>
<evidence type="ECO:0000256" key="1">
    <source>
        <dbReference type="SAM" id="Phobius"/>
    </source>
</evidence>
<name>A0A839RUR6_9ACTN</name>
<protein>
    <submittedName>
        <fullName evidence="2">Uncharacterized protein</fullName>
    </submittedName>
</protein>
<keyword evidence="3" id="KW-1185">Reference proteome</keyword>
<feature type="transmembrane region" description="Helical" evidence="1">
    <location>
        <begin position="177"/>
        <end position="202"/>
    </location>
</feature>
<keyword evidence="1" id="KW-0472">Membrane</keyword>
<keyword evidence="1" id="KW-0812">Transmembrane</keyword>
<evidence type="ECO:0000313" key="3">
    <source>
        <dbReference type="Proteomes" id="UP000567922"/>
    </source>
</evidence>
<dbReference type="EMBL" id="JACHWS010000006">
    <property type="protein sequence ID" value="MBB3040089.1"/>
    <property type="molecule type" value="Genomic_DNA"/>
</dbReference>
<accession>A0A839RUR6</accession>
<keyword evidence="1" id="KW-1133">Transmembrane helix</keyword>
<sequence>MLLLGAGPNVPQADAQIPMLPGVPSLPAGAAESAVCETLDILNAMDREECGERAASVRDAIPSPATGLSDAGEAALSRMAQGALGAAAESAWSTAERVMKMMLTWWISIDTPVLYETDNSGVPVANESGDMVMSSLLKLVNDHTVRLQIWLAFISLSIVCLRAAVSWNKHRSEEAQNAMAAVLRMAMVATLFSALVVVATAASDAIADWIVQGVMDQQIIGVPAVMAQKTTRFA</sequence>
<evidence type="ECO:0000313" key="2">
    <source>
        <dbReference type="EMBL" id="MBB3040089.1"/>
    </source>
</evidence>